<evidence type="ECO:0000313" key="3">
    <source>
        <dbReference type="Proteomes" id="UP000756387"/>
    </source>
</evidence>
<gene>
    <name evidence="2" type="ORF">IEQ44_08385</name>
</gene>
<feature type="transmembrane region" description="Helical" evidence="1">
    <location>
        <begin position="50"/>
        <end position="69"/>
    </location>
</feature>
<dbReference type="RefSeq" id="WP_193637990.1">
    <property type="nucleotide sequence ID" value="NZ_JADCSA010000006.1"/>
</dbReference>
<comment type="caution">
    <text evidence="2">The sequence shown here is derived from an EMBL/GenBank/DDBJ whole genome shotgun (WGS) entry which is preliminary data.</text>
</comment>
<name>A0ABR9RSW4_9ACTN</name>
<dbReference type="InterPro" id="IPR021414">
    <property type="entry name" value="DUF3054"/>
</dbReference>
<keyword evidence="1" id="KW-0472">Membrane</keyword>
<dbReference type="EMBL" id="JADCSA010000006">
    <property type="protein sequence ID" value="MBE7324669.1"/>
    <property type="molecule type" value="Genomic_DNA"/>
</dbReference>
<protein>
    <submittedName>
        <fullName evidence="2">DUF3054 domain-containing protein</fullName>
    </submittedName>
</protein>
<feature type="transmembrane region" description="Helical" evidence="1">
    <location>
        <begin position="108"/>
        <end position="131"/>
    </location>
</feature>
<dbReference type="Proteomes" id="UP000756387">
    <property type="component" value="Unassembled WGS sequence"/>
</dbReference>
<dbReference type="Pfam" id="PF11255">
    <property type="entry name" value="DUF3054"/>
    <property type="match status" value="1"/>
</dbReference>
<feature type="transmembrane region" description="Helical" evidence="1">
    <location>
        <begin position="15"/>
        <end position="38"/>
    </location>
</feature>
<keyword evidence="1" id="KW-0812">Transmembrane</keyword>
<accession>A0ABR9RSW4</accession>
<proteinExistence type="predicted"/>
<keyword evidence="1" id="KW-1133">Transmembrane helix</keyword>
<reference evidence="2 3" key="1">
    <citation type="submission" date="2020-10" db="EMBL/GenBank/DDBJ databases">
        <title>Nocardioides sp. isolated from sludge.</title>
        <authorList>
            <person name="Zhang X."/>
        </authorList>
    </citation>
    <scope>NUCLEOTIDE SEQUENCE [LARGE SCALE GENOMIC DNA]</scope>
    <source>
        <strain evidence="2 3">Y6</strain>
    </source>
</reference>
<sequence length="137" mass="13968">MSTSPATHSPSPTRAASGVLTALAVDALLVVVFALLGARTHHDGELGPGAVADVAWPFLVSLLAGHLALGLARRVPATVSSGAVVWVTTLVGGMVLRRATGDGTALAFVVVATAFTLATLVGWRLLVLLLARVRVRS</sequence>
<evidence type="ECO:0000313" key="2">
    <source>
        <dbReference type="EMBL" id="MBE7324669.1"/>
    </source>
</evidence>
<organism evidence="2 3">
    <name type="scientific">Nocardioides malaquae</name>
    <dbReference type="NCBI Taxonomy" id="2773426"/>
    <lineage>
        <taxon>Bacteria</taxon>
        <taxon>Bacillati</taxon>
        <taxon>Actinomycetota</taxon>
        <taxon>Actinomycetes</taxon>
        <taxon>Propionibacteriales</taxon>
        <taxon>Nocardioidaceae</taxon>
        <taxon>Nocardioides</taxon>
    </lineage>
</organism>
<keyword evidence="3" id="KW-1185">Reference proteome</keyword>
<evidence type="ECO:0000256" key="1">
    <source>
        <dbReference type="SAM" id="Phobius"/>
    </source>
</evidence>
<feature type="transmembrane region" description="Helical" evidence="1">
    <location>
        <begin position="75"/>
        <end position="96"/>
    </location>
</feature>